<evidence type="ECO:0000256" key="4">
    <source>
        <dbReference type="ARBA" id="ARBA00023136"/>
    </source>
</evidence>
<dbReference type="AlphaFoldDB" id="A0A9P6GCB7"/>
<feature type="transmembrane region" description="Helical" evidence="6">
    <location>
        <begin position="966"/>
        <end position="985"/>
    </location>
</feature>
<feature type="transmembrane region" description="Helical" evidence="6">
    <location>
        <begin position="1055"/>
        <end position="1072"/>
    </location>
</feature>
<feature type="transmembrane region" description="Helical" evidence="6">
    <location>
        <begin position="934"/>
        <end position="954"/>
    </location>
</feature>
<feature type="transmembrane region" description="Helical" evidence="6">
    <location>
        <begin position="89"/>
        <end position="114"/>
    </location>
</feature>
<dbReference type="Gene3D" id="3.40.50.720">
    <property type="entry name" value="NAD(P)-binding Rossmann-like Domain"/>
    <property type="match status" value="1"/>
</dbReference>
<protein>
    <submittedName>
        <fullName evidence="9">Bax Inhibitor family protein</fullName>
    </submittedName>
</protein>
<feature type="transmembrane region" description="Helical" evidence="6">
    <location>
        <begin position="865"/>
        <end position="883"/>
    </location>
</feature>
<evidence type="ECO:0000256" key="2">
    <source>
        <dbReference type="ARBA" id="ARBA00022692"/>
    </source>
</evidence>
<feature type="transmembrane region" description="Helical" evidence="6">
    <location>
        <begin position="162"/>
        <end position="188"/>
    </location>
</feature>
<evidence type="ECO:0000313" key="9">
    <source>
        <dbReference type="EMBL" id="KAF9732405.1"/>
    </source>
</evidence>
<keyword evidence="10" id="KW-1185">Reference proteome</keyword>
<dbReference type="Proteomes" id="UP000756921">
    <property type="component" value="Unassembled WGS sequence"/>
</dbReference>
<dbReference type="InterPro" id="IPR052337">
    <property type="entry name" value="SAT4-like"/>
</dbReference>
<dbReference type="SUPFAM" id="SSF51735">
    <property type="entry name" value="NAD(P)-binding Rossmann-fold domains"/>
    <property type="match status" value="1"/>
</dbReference>
<evidence type="ECO:0000256" key="1">
    <source>
        <dbReference type="ARBA" id="ARBA00004141"/>
    </source>
</evidence>
<dbReference type="PANTHER" id="PTHR33048:SF93">
    <property type="entry name" value="INTEGRAL MEMBRANE PROTEIN"/>
    <property type="match status" value="1"/>
</dbReference>
<dbReference type="InterPro" id="IPR036291">
    <property type="entry name" value="NAD(P)-bd_dom_sf"/>
</dbReference>
<evidence type="ECO:0000256" key="3">
    <source>
        <dbReference type="ARBA" id="ARBA00022989"/>
    </source>
</evidence>
<comment type="similarity">
    <text evidence="5">Belongs to the SAT4 family.</text>
</comment>
<sequence length="1121" mass="123865">MAIEDLGCLLKGVMWSQVVLAAIFIGMRSYTRHMILKNMGADDVLMIANLVTFVGFAACITVGVHYGISRGQAHYPRRTTYSKAIMWEAIGQAICTVGVAVSKSSVAVFLLRIVVSRWHKVMLWFCIATTTMWSVVATTLLFVQCRPTAYLWDWTIDGGYCWFNFTRVAISMGAWSTSMDFVFALLPWQIVYGLNMKRKDKLTVAIGLSLGILYVPDPKSLLPPPISLRTPHVLPLPLLHPPDLTPPRQSTLTPRSSGICSSIRTHKLRALTSLSSDTVPALVWSATEVCTTVLCACTPLLRPLYLRVVRGADYARAASGGRMYSYPLTECRGKSRSRKGVSDGESMVYACAGMEEVGGEAEAGVRSTVSEESYLREDRVVMKKEEEDATMRDVTIDHIRLPDSETCIPLDKTTTNTRLAAQGNRTPRYGSASTEFARMAPQIENPCLPPGALIFVTAGNGYLGSHIVDQCLAYGYSVRTTVRSLERSAWMKRDFSKRHPNGQLEVVEMPDLSQPGCYNAALKGVSAMIHTPGFTDMSDPDMVGNTVKLNMVALKGAHEANKNGEKIQRFVLTGSSWAVKYPVPNVPGDIAEDQYDESIAKVLSNPETPRDFWALMGYVQSKIAGEQACWKYVRQHSDCGFVLNTVIPATCMGPVIAPAEQQYPSTAGFIRSLHECKGQELFDVIEPQWYVDVRDQARLHVAGAVLDDVENRRIFAWAGPYTWIGVADVLEKEMGQRTTIRLADKGEDITKVLGKEKAESYLRRLVDQFVASTSTLFISHTMAFILGRPFAVAAALRQVVPKQSQPVFARAFHNTPLKQHPNFFTSKTPTSASANNVFRFRATFRRSYQQTAYNPMAQGHVRQRLMYGAGIFGATLVGINVIFNRETREDGGMPEFERRYLNDTFMHTGLGIGIIGVAARALHMSGWSFRLMTANPWLVLGVGLVGSIGTMYGTRATHPDNYVQKYGLWTAFNLCQAALLSPLFFYHPALLARAGLYTAGMMGSIAFVGATAKQEKYLYLGGPLLAGVAIVALSGLAPMVIPATAARTLMWTENIWLYGGLAVFGGFTLYDVQKVLHHARLAERGLMPKDAVNESISLELDFINIFVRMVQILAMQQGRRK</sequence>
<dbReference type="InterPro" id="IPR049326">
    <property type="entry name" value="Rhodopsin_dom_fungi"/>
</dbReference>
<comment type="subcellular location">
    <subcellularLocation>
        <location evidence="1">Membrane</location>
        <topology evidence="1">Multi-pass membrane protein</topology>
    </subcellularLocation>
</comment>
<evidence type="ECO:0000256" key="5">
    <source>
        <dbReference type="ARBA" id="ARBA00038359"/>
    </source>
</evidence>
<feature type="domain" description="Rhodopsin" evidence="8">
    <location>
        <begin position="27"/>
        <end position="214"/>
    </location>
</feature>
<dbReference type="PANTHER" id="PTHR33048">
    <property type="entry name" value="PTH11-LIKE INTEGRAL MEMBRANE PROTEIN (AFU_ORTHOLOGUE AFUA_5G11245)"/>
    <property type="match status" value="1"/>
</dbReference>
<evidence type="ECO:0000259" key="8">
    <source>
        <dbReference type="Pfam" id="PF20684"/>
    </source>
</evidence>
<keyword evidence="4 6" id="KW-0472">Membrane</keyword>
<dbReference type="InterPro" id="IPR006214">
    <property type="entry name" value="Bax_inhibitor_1-related"/>
</dbReference>
<dbReference type="OrthoDB" id="2735536at2759"/>
<evidence type="ECO:0000313" key="10">
    <source>
        <dbReference type="Proteomes" id="UP000756921"/>
    </source>
</evidence>
<dbReference type="Pfam" id="PF01027">
    <property type="entry name" value="Bax1-I"/>
    <property type="match status" value="1"/>
</dbReference>
<dbReference type="EMBL" id="WJXW01000010">
    <property type="protein sequence ID" value="KAF9732405.1"/>
    <property type="molecule type" value="Genomic_DNA"/>
</dbReference>
<name>A0A9P6GCB7_9PLEO</name>
<dbReference type="InterPro" id="IPR001509">
    <property type="entry name" value="Epimerase_deHydtase"/>
</dbReference>
<feature type="domain" description="NAD-dependent epimerase/dehydratase" evidence="7">
    <location>
        <begin position="454"/>
        <end position="702"/>
    </location>
</feature>
<comment type="caution">
    <text evidence="9">The sequence shown here is derived from an EMBL/GenBank/DDBJ whole genome shotgun (WGS) entry which is preliminary data.</text>
</comment>
<keyword evidence="2 6" id="KW-0812">Transmembrane</keyword>
<feature type="transmembrane region" description="Helical" evidence="6">
    <location>
        <begin position="991"/>
        <end position="1010"/>
    </location>
</feature>
<organism evidence="9 10">
    <name type="scientific">Paraphaeosphaeria minitans</name>
    <dbReference type="NCBI Taxonomy" id="565426"/>
    <lineage>
        <taxon>Eukaryota</taxon>
        <taxon>Fungi</taxon>
        <taxon>Dikarya</taxon>
        <taxon>Ascomycota</taxon>
        <taxon>Pezizomycotina</taxon>
        <taxon>Dothideomycetes</taxon>
        <taxon>Pleosporomycetidae</taxon>
        <taxon>Pleosporales</taxon>
        <taxon>Massarineae</taxon>
        <taxon>Didymosphaeriaceae</taxon>
        <taxon>Paraphaeosphaeria</taxon>
    </lineage>
</organism>
<dbReference type="GO" id="GO:0016020">
    <property type="term" value="C:membrane"/>
    <property type="evidence" value="ECO:0007669"/>
    <property type="project" value="UniProtKB-SubCell"/>
</dbReference>
<feature type="transmembrane region" description="Helical" evidence="6">
    <location>
        <begin position="121"/>
        <end position="142"/>
    </location>
</feature>
<feature type="transmembrane region" description="Helical" evidence="6">
    <location>
        <begin position="1017"/>
        <end position="1043"/>
    </location>
</feature>
<accession>A0A9P6GCB7</accession>
<evidence type="ECO:0000256" key="6">
    <source>
        <dbReference type="SAM" id="Phobius"/>
    </source>
</evidence>
<dbReference type="Pfam" id="PF01370">
    <property type="entry name" value="Epimerase"/>
    <property type="match status" value="1"/>
</dbReference>
<feature type="transmembrane region" description="Helical" evidence="6">
    <location>
        <begin position="904"/>
        <end position="922"/>
    </location>
</feature>
<gene>
    <name evidence="9" type="ORF">PMIN01_09263</name>
</gene>
<dbReference type="Pfam" id="PF20684">
    <property type="entry name" value="Fung_rhodopsin"/>
    <property type="match status" value="1"/>
</dbReference>
<feature type="transmembrane region" description="Helical" evidence="6">
    <location>
        <begin position="12"/>
        <end position="31"/>
    </location>
</feature>
<keyword evidence="3 6" id="KW-1133">Transmembrane helix</keyword>
<evidence type="ECO:0000259" key="7">
    <source>
        <dbReference type="Pfam" id="PF01370"/>
    </source>
</evidence>
<proteinExistence type="inferred from homology"/>
<reference evidence="9" key="1">
    <citation type="journal article" date="2020" name="Mol. Plant Microbe Interact.">
        <title>Genome Sequence of the Biocontrol Agent Coniothyrium minitans strain Conio (IMI 134523).</title>
        <authorList>
            <person name="Patel D."/>
            <person name="Shittu T.A."/>
            <person name="Baroncelli R."/>
            <person name="Muthumeenakshi S."/>
            <person name="Osborne T.H."/>
            <person name="Janganan T.K."/>
            <person name="Sreenivasaprasad S."/>
        </authorList>
    </citation>
    <scope>NUCLEOTIDE SEQUENCE</scope>
    <source>
        <strain evidence="9">Conio</strain>
    </source>
</reference>
<feature type="transmembrane region" description="Helical" evidence="6">
    <location>
        <begin position="43"/>
        <end position="69"/>
    </location>
</feature>